<organism evidence="3 4">
    <name type="scientific">Ceratodon purpureus</name>
    <name type="common">Fire moss</name>
    <name type="synonym">Dicranum purpureum</name>
    <dbReference type="NCBI Taxonomy" id="3225"/>
    <lineage>
        <taxon>Eukaryota</taxon>
        <taxon>Viridiplantae</taxon>
        <taxon>Streptophyta</taxon>
        <taxon>Embryophyta</taxon>
        <taxon>Bryophyta</taxon>
        <taxon>Bryophytina</taxon>
        <taxon>Bryopsida</taxon>
        <taxon>Dicranidae</taxon>
        <taxon>Pseudoditrichales</taxon>
        <taxon>Ditrichaceae</taxon>
        <taxon>Ceratodon</taxon>
    </lineage>
</organism>
<evidence type="ECO:0000256" key="2">
    <source>
        <dbReference type="SAM" id="MobiDB-lite"/>
    </source>
</evidence>
<accession>A0A8T0IC34</accession>
<gene>
    <name evidence="3" type="ORF">KC19_4G143900</name>
</gene>
<proteinExistence type="predicted"/>
<dbReference type="InterPro" id="IPR011989">
    <property type="entry name" value="ARM-like"/>
</dbReference>
<name>A0A8T0IC34_CERPU</name>
<dbReference type="SUPFAM" id="SSF48371">
    <property type="entry name" value="ARM repeat"/>
    <property type="match status" value="1"/>
</dbReference>
<protein>
    <submittedName>
        <fullName evidence="3">Uncharacterized protein</fullName>
    </submittedName>
</protein>
<reference evidence="3" key="1">
    <citation type="submission" date="2020-06" db="EMBL/GenBank/DDBJ databases">
        <title>WGS assembly of Ceratodon purpureus strain R40.</title>
        <authorList>
            <person name="Carey S.B."/>
            <person name="Jenkins J."/>
            <person name="Shu S."/>
            <person name="Lovell J.T."/>
            <person name="Sreedasyam A."/>
            <person name="Maumus F."/>
            <person name="Tiley G.P."/>
            <person name="Fernandez-Pozo N."/>
            <person name="Barry K."/>
            <person name="Chen C."/>
            <person name="Wang M."/>
            <person name="Lipzen A."/>
            <person name="Daum C."/>
            <person name="Saski C.A."/>
            <person name="Payton A.C."/>
            <person name="Mcbreen J.C."/>
            <person name="Conrad R.E."/>
            <person name="Kollar L.M."/>
            <person name="Olsson S."/>
            <person name="Huttunen S."/>
            <person name="Landis J.B."/>
            <person name="Wickett N.J."/>
            <person name="Johnson M.G."/>
            <person name="Rensing S.A."/>
            <person name="Grimwood J."/>
            <person name="Schmutz J."/>
            <person name="Mcdaniel S.F."/>
        </authorList>
    </citation>
    <scope>NUCLEOTIDE SEQUENCE</scope>
    <source>
        <strain evidence="3">R40</strain>
    </source>
</reference>
<sequence length="288" mass="30011">MTSAMPVAPISGAPRPPAAASAHSTPSTPKDIRREVQKEITNLESGDQVVMANAAASIVMLATLPDAVPSLEEVIPRLVPLLQDKSLSVHVQRNACAALTSIMTADHSLYLAAAKTATLAEGLVRCLKGDGESHVDKGLQLNAAAGISVLAQNVEGLLPLQEAEAETAVISSLCSVDDASVKEEMVDALCAFAAHADNRESLFQKGAVEQLAKVIQGASTEVCVRGLLGLGMLCGASLAAQVQLASVEGAVDTLIALMKSSDQDIKSISRDLFEVLAQNQVFKPMVEH</sequence>
<dbReference type="Pfam" id="PF00514">
    <property type="entry name" value="Arm"/>
    <property type="match status" value="1"/>
</dbReference>
<dbReference type="InterPro" id="IPR000225">
    <property type="entry name" value="Armadillo"/>
</dbReference>
<dbReference type="AlphaFoldDB" id="A0A8T0IC34"/>
<keyword evidence="4" id="KW-1185">Reference proteome</keyword>
<comment type="caution">
    <text evidence="3">The sequence shown here is derived from an EMBL/GenBank/DDBJ whole genome shotgun (WGS) entry which is preliminary data.</text>
</comment>
<dbReference type="InterPro" id="IPR016024">
    <property type="entry name" value="ARM-type_fold"/>
</dbReference>
<evidence type="ECO:0000313" key="4">
    <source>
        <dbReference type="Proteomes" id="UP000822688"/>
    </source>
</evidence>
<evidence type="ECO:0000256" key="1">
    <source>
        <dbReference type="PROSITE-ProRule" id="PRU00259"/>
    </source>
</evidence>
<evidence type="ECO:0000313" key="3">
    <source>
        <dbReference type="EMBL" id="KAG0580053.1"/>
    </source>
</evidence>
<dbReference type="Gene3D" id="1.25.10.10">
    <property type="entry name" value="Leucine-rich Repeat Variant"/>
    <property type="match status" value="1"/>
</dbReference>
<feature type="region of interest" description="Disordered" evidence="2">
    <location>
        <begin position="1"/>
        <end position="31"/>
    </location>
</feature>
<feature type="compositionally biased region" description="Low complexity" evidence="2">
    <location>
        <begin position="8"/>
        <end position="29"/>
    </location>
</feature>
<dbReference type="EMBL" id="CM026424">
    <property type="protein sequence ID" value="KAG0580052.1"/>
    <property type="molecule type" value="Genomic_DNA"/>
</dbReference>
<dbReference type="PROSITE" id="PS50176">
    <property type="entry name" value="ARM_REPEAT"/>
    <property type="match status" value="1"/>
</dbReference>
<feature type="repeat" description="ARM" evidence="1">
    <location>
        <begin position="73"/>
        <end position="102"/>
    </location>
</feature>
<dbReference type="EMBL" id="CM026424">
    <property type="protein sequence ID" value="KAG0580053.1"/>
    <property type="molecule type" value="Genomic_DNA"/>
</dbReference>
<dbReference type="Proteomes" id="UP000822688">
    <property type="component" value="Chromosome 4"/>
</dbReference>